<proteinExistence type="predicted"/>
<organism evidence="1 2">
    <name type="scientific">Kitasatospora viridis</name>
    <dbReference type="NCBI Taxonomy" id="281105"/>
    <lineage>
        <taxon>Bacteria</taxon>
        <taxon>Bacillati</taxon>
        <taxon>Actinomycetota</taxon>
        <taxon>Actinomycetes</taxon>
        <taxon>Kitasatosporales</taxon>
        <taxon>Streptomycetaceae</taxon>
        <taxon>Kitasatospora</taxon>
    </lineage>
</organism>
<evidence type="ECO:0000313" key="1">
    <source>
        <dbReference type="EMBL" id="TWF82659.1"/>
    </source>
</evidence>
<sequence>MGRSDLRIIALDSGVAAAEVFGGLEGLSATAVPTLREVGEAIRESTGPVLLSLTSEITFAEVSELLRVAQESGTQCGFIDSWRGSAAAQRHAGAIHSWTSERPAGITFWNGEATASGLPGQFGGLEIVAHDAERPGPALAAARRTMALLTHGNGADAPFGDGLLCGRLTMAPSDVLADYLPCGQGGPCVRSRPVDGELREPELTATRDLGGDIVFWGTCYGALMADSVFDPRGGLLAGLLERPTGAPQVITTIRAAEIDDLEVLAACARVEAGQPLGAVVAALNEAYLSGAPAGTLPPWILFGDPRKSLPMPGSVSEVGSGSTVSAGLHLYRRPAEHESAPVVVVEQRPAEASAPGAVADLWLRPLAGGTQALLLRRDAGAAVRVDDVRPTGSELAVLLREIGAVDRLTFTDMFFQLAQMHPANAAFRYPESTTERVRATLGYLSTLQLSLRPLIALSGDLDSYRAQLAQETENWRVLNDELFGCLSGVLRHVGGVIHHHYAYMPLAPERSSVRACPLCGSPAEYDVYQLPSRATARAVVRCGRCTVVSDADAAFESVLLYGPDEVTAGQSADFTIRCGALPAGGVQHARAGLFVQPTPWPFGDQGTEAVATDVDDDLALALSWRPPADARPGRYFLLAPMVADGAVLVARKSVRVVRATG</sequence>
<dbReference type="EMBL" id="VIWT01000004">
    <property type="protein sequence ID" value="TWF82659.1"/>
    <property type="molecule type" value="Genomic_DNA"/>
</dbReference>
<comment type="caution">
    <text evidence="1">The sequence shown here is derived from an EMBL/GenBank/DDBJ whole genome shotgun (WGS) entry which is preliminary data.</text>
</comment>
<name>A0A561T6F2_9ACTN</name>
<protein>
    <submittedName>
        <fullName evidence="1">Uncharacterized protein</fullName>
    </submittedName>
</protein>
<gene>
    <name evidence="1" type="ORF">FHX73_14141</name>
</gene>
<keyword evidence="2" id="KW-1185">Reference proteome</keyword>
<evidence type="ECO:0000313" key="2">
    <source>
        <dbReference type="Proteomes" id="UP000317940"/>
    </source>
</evidence>
<reference evidence="1 2" key="1">
    <citation type="submission" date="2019-06" db="EMBL/GenBank/DDBJ databases">
        <title>Sequencing the genomes of 1000 actinobacteria strains.</title>
        <authorList>
            <person name="Klenk H.-P."/>
        </authorList>
    </citation>
    <scope>NUCLEOTIDE SEQUENCE [LARGE SCALE GENOMIC DNA]</scope>
    <source>
        <strain evidence="1 2">DSM 44826</strain>
    </source>
</reference>
<accession>A0A561T6F2</accession>
<dbReference type="AlphaFoldDB" id="A0A561T6F2"/>
<dbReference type="Proteomes" id="UP000317940">
    <property type="component" value="Unassembled WGS sequence"/>
</dbReference>